<evidence type="ECO:0000259" key="7">
    <source>
        <dbReference type="Pfam" id="PF04959"/>
    </source>
</evidence>
<dbReference type="InterPro" id="IPR021933">
    <property type="entry name" value="SERRATE/Ars2_N"/>
</dbReference>
<dbReference type="InterPro" id="IPR007042">
    <property type="entry name" value="SERRATE/Ars2_C"/>
</dbReference>
<protein>
    <recommendedName>
        <fullName evidence="3">Serrate RNA effector molecule homolog</fullName>
    </recommendedName>
    <alternativeName>
        <fullName evidence="5">Arsenite-resistance protein 2 homolog</fullName>
    </alternativeName>
</protein>
<feature type="compositionally biased region" description="Basic and acidic residues" evidence="6">
    <location>
        <begin position="799"/>
        <end position="813"/>
    </location>
</feature>
<organism evidence="9 10">
    <name type="scientific">Elaeophora elaphi</name>
    <dbReference type="NCBI Taxonomy" id="1147741"/>
    <lineage>
        <taxon>Eukaryota</taxon>
        <taxon>Metazoa</taxon>
        <taxon>Ecdysozoa</taxon>
        <taxon>Nematoda</taxon>
        <taxon>Chromadorea</taxon>
        <taxon>Rhabditida</taxon>
        <taxon>Spirurina</taxon>
        <taxon>Spiruromorpha</taxon>
        <taxon>Filarioidea</taxon>
        <taxon>Onchocercidae</taxon>
        <taxon>Elaeophora</taxon>
    </lineage>
</organism>
<keyword evidence="4" id="KW-0539">Nucleus</keyword>
<evidence type="ECO:0000313" key="9">
    <source>
        <dbReference type="Proteomes" id="UP000050640"/>
    </source>
</evidence>
<name>A0A0R3S3Y8_9BILA</name>
<dbReference type="Proteomes" id="UP000050640">
    <property type="component" value="Unplaced"/>
</dbReference>
<keyword evidence="9" id="KW-1185">Reference proteome</keyword>
<dbReference type="Pfam" id="PF12066">
    <property type="entry name" value="SERRATE_Ars2_N"/>
    <property type="match status" value="1"/>
</dbReference>
<comment type="subcellular location">
    <subcellularLocation>
        <location evidence="1">Nucleus</location>
    </subcellularLocation>
</comment>
<dbReference type="PANTHER" id="PTHR13165:SF0">
    <property type="entry name" value="SERRATE RNA EFFECTOR MOLECULE HOMOLOG"/>
    <property type="match status" value="1"/>
</dbReference>
<feature type="compositionally biased region" description="Basic residues" evidence="6">
    <location>
        <begin position="11"/>
        <end position="23"/>
    </location>
</feature>
<evidence type="ECO:0000259" key="8">
    <source>
        <dbReference type="Pfam" id="PF12066"/>
    </source>
</evidence>
<feature type="region of interest" description="Disordered" evidence="6">
    <location>
        <begin position="710"/>
        <end position="819"/>
    </location>
</feature>
<sequence length="819" mass="93811">MHSFYFESRNTQRRAAHTSRKRPLRDTTHMHLTTIVRPDKELDSGRKKRQVKYNNRSEAMGDSDDEYHRRGGRDKFTRERNDYPDRTRRDYDYDRRGGGGGGVGGGGGSNAYQRGDYANGSSMKRSSSRRDDYVSSTKRSRIDSASDTYDPVMKTSTDEEPVPVMMTFKKFLATQDDSITDEEAIAKYSEYKLEFKRQELHKFRLKYHPEDSGRRKAEQKENVLRRLEIFQNLYDEGCIDKLQIDYDYAPEIIRIMDTLVVKLEGGTEDDVAALKSEKIDDESVLELKKLKSETKKKNVEINGEENKAKPEKGGENPNDDGAISDSDDEKEKQCKTAGNEESVKNEEEMGRQKKKMLLHKTSSIFLRNVAPNITIEEIETACKRFPGFLRVGLADPVPDRKFYRRGWVTFRRDVNIKEICWNLNSVRIKECDLGAVINRDIARRVRSVNGITGHKQVAQNDLRQAAKLTALYDKKNGLYQSENQEEHQSSFELDIVAQSQNPLLKNLTDFLIEEASAEEEELLGISKGIIEEDQKVPFQRDDALIARLDRIITYLRIVHSIDFYNHGEYPNEDVMPNRCGMMHVRGTPPSVSQWGTDDSGRTLVAQKFVTDFITGFNNRIETALMSETALSESELDSLGRKDIEKEVESFITANCVELAKDKWLCPLSGKKFKGPEFIRKHLTTKHGEKLDQVRQEVVYFNNYLTDSKRPQNLEVKPAQTSLQVVPPREERRERERDYDGDRGRTSGGGGNSSYADRDRRGGYERNTSGSSGGRYASSYSGRSYDRGGTSRYWESSGSGRRDPREPVTYKDLDAPEDIF</sequence>
<accession>A0A0R3S3Y8</accession>
<evidence type="ECO:0000256" key="3">
    <source>
        <dbReference type="ARBA" id="ARBA00017364"/>
    </source>
</evidence>
<feature type="domain" description="SERRATE/Ars2 N-terminal" evidence="8">
    <location>
        <begin position="169"/>
        <end position="268"/>
    </location>
</feature>
<dbReference type="WBParaSite" id="EEL_0000949201-mRNA-1">
    <property type="protein sequence ID" value="EEL_0000949201-mRNA-1"/>
    <property type="gene ID" value="EEL_0000949201"/>
</dbReference>
<feature type="compositionally biased region" description="Basic and acidic residues" evidence="6">
    <location>
        <begin position="66"/>
        <end position="97"/>
    </location>
</feature>
<evidence type="ECO:0000256" key="5">
    <source>
        <dbReference type="ARBA" id="ARBA00030701"/>
    </source>
</evidence>
<proteinExistence type="inferred from homology"/>
<comment type="similarity">
    <text evidence="2">Belongs to the ARS2 family.</text>
</comment>
<feature type="region of interest" description="Disordered" evidence="6">
    <location>
        <begin position="1"/>
        <end position="156"/>
    </location>
</feature>
<feature type="compositionally biased region" description="Basic and acidic residues" evidence="6">
    <location>
        <begin position="727"/>
        <end position="744"/>
    </location>
</feature>
<dbReference type="GO" id="GO:0016604">
    <property type="term" value="C:nuclear body"/>
    <property type="evidence" value="ECO:0007669"/>
    <property type="project" value="TreeGrafter"/>
</dbReference>
<evidence type="ECO:0000256" key="4">
    <source>
        <dbReference type="ARBA" id="ARBA00023242"/>
    </source>
</evidence>
<evidence type="ECO:0000256" key="1">
    <source>
        <dbReference type="ARBA" id="ARBA00004123"/>
    </source>
</evidence>
<reference evidence="10" key="1">
    <citation type="submission" date="2017-02" db="UniProtKB">
        <authorList>
            <consortium name="WormBaseParasite"/>
        </authorList>
    </citation>
    <scope>IDENTIFICATION</scope>
</reference>
<feature type="domain" description="SERRATE/Ars2 C-terminal" evidence="7">
    <location>
        <begin position="605"/>
        <end position="775"/>
    </location>
</feature>
<evidence type="ECO:0000313" key="10">
    <source>
        <dbReference type="WBParaSite" id="EEL_0000949201-mRNA-1"/>
    </source>
</evidence>
<dbReference type="InterPro" id="IPR039727">
    <property type="entry name" value="SE/Ars2"/>
</dbReference>
<evidence type="ECO:0000256" key="6">
    <source>
        <dbReference type="SAM" id="MobiDB-lite"/>
    </source>
</evidence>
<dbReference type="PANTHER" id="PTHR13165">
    <property type="entry name" value="ARSENITE-RESISTANCE PROTEIN 2"/>
    <property type="match status" value="1"/>
</dbReference>
<dbReference type="AlphaFoldDB" id="A0A0R3S3Y8"/>
<feature type="compositionally biased region" description="Basic and acidic residues" evidence="6">
    <location>
        <begin position="341"/>
        <end position="351"/>
    </location>
</feature>
<feature type="region of interest" description="Disordered" evidence="6">
    <location>
        <begin position="295"/>
        <end position="353"/>
    </location>
</feature>
<feature type="compositionally biased region" description="Basic and acidic residues" evidence="6">
    <location>
        <begin position="295"/>
        <end position="314"/>
    </location>
</feature>
<evidence type="ECO:0000256" key="2">
    <source>
        <dbReference type="ARBA" id="ARBA00005407"/>
    </source>
</evidence>
<feature type="compositionally biased region" description="Low complexity" evidence="6">
    <location>
        <begin position="773"/>
        <end position="792"/>
    </location>
</feature>
<dbReference type="Pfam" id="PF04959">
    <property type="entry name" value="ARS2"/>
    <property type="match status" value="1"/>
</dbReference>
<dbReference type="STRING" id="1147741.A0A0R3S3Y8"/>
<dbReference type="GO" id="GO:0031053">
    <property type="term" value="P:primary miRNA processing"/>
    <property type="evidence" value="ECO:0007669"/>
    <property type="project" value="TreeGrafter"/>
</dbReference>
<feature type="compositionally biased region" description="Gly residues" evidence="6">
    <location>
        <begin position="98"/>
        <end position="109"/>
    </location>
</feature>